<evidence type="ECO:0000313" key="6">
    <source>
        <dbReference type="Proteomes" id="UP000678281"/>
    </source>
</evidence>
<dbReference type="InterPro" id="IPR000524">
    <property type="entry name" value="Tscrpt_reg_HTH_GntR"/>
</dbReference>
<evidence type="ECO:0000313" key="5">
    <source>
        <dbReference type="EMBL" id="MBS3848700.1"/>
    </source>
</evidence>
<dbReference type="CDD" id="cd07377">
    <property type="entry name" value="WHTH_GntR"/>
    <property type="match status" value="1"/>
</dbReference>
<keyword evidence="6" id="KW-1185">Reference proteome</keyword>
<dbReference type="PANTHER" id="PTHR43537">
    <property type="entry name" value="TRANSCRIPTIONAL REGULATOR, GNTR FAMILY"/>
    <property type="match status" value="1"/>
</dbReference>
<keyword evidence="2" id="KW-0238">DNA-binding</keyword>
<dbReference type="PANTHER" id="PTHR43537:SF5">
    <property type="entry name" value="UXU OPERON TRANSCRIPTIONAL REGULATOR"/>
    <property type="match status" value="1"/>
</dbReference>
<dbReference type="SMART" id="SM00345">
    <property type="entry name" value="HTH_GNTR"/>
    <property type="match status" value="1"/>
</dbReference>
<dbReference type="EMBL" id="JAGXTP010000001">
    <property type="protein sequence ID" value="MBS3848700.1"/>
    <property type="molecule type" value="Genomic_DNA"/>
</dbReference>
<dbReference type="PROSITE" id="PS50949">
    <property type="entry name" value="HTH_GNTR"/>
    <property type="match status" value="1"/>
</dbReference>
<gene>
    <name evidence="5" type="ORF">KD146_08325</name>
</gene>
<dbReference type="AlphaFoldDB" id="A0A942EB70"/>
<dbReference type="Proteomes" id="UP000678281">
    <property type="component" value="Unassembled WGS sequence"/>
</dbReference>
<dbReference type="GO" id="GO:0003677">
    <property type="term" value="F:DNA binding"/>
    <property type="evidence" value="ECO:0007669"/>
    <property type="project" value="UniProtKB-KW"/>
</dbReference>
<dbReference type="Gene3D" id="1.10.10.10">
    <property type="entry name" value="Winged helix-like DNA-binding domain superfamily/Winged helix DNA-binding domain"/>
    <property type="match status" value="1"/>
</dbReference>
<evidence type="ECO:0000259" key="4">
    <source>
        <dbReference type="PROSITE" id="PS50949"/>
    </source>
</evidence>
<accession>A0A942EB70</accession>
<sequence length="255" mass="28008">MMEQTSQPSEPAARTGEPKLADQVYEKILTSIITGDFPAGEKLPTEMELCSRYGISRPILRQALRQLKADELVVSRQGSGSFVKRRPDGVVLNFAPVGSIADIQRTFEFRAAIEAEAAALAAERHDQKDLERIRAALAALDECVRTGQVGGAADEEFHMAVCSASGNHYFENARTSMKAQIVLAMTLNRQLSLASPEQRLAKVQTEHVRIFKAITDRNAPAAYSAMRDHIESARRRIFDGGVPVAKDWAGANSQR</sequence>
<protein>
    <submittedName>
        <fullName evidence="5">FadR family transcriptional regulator</fullName>
    </submittedName>
</protein>
<dbReference type="SUPFAM" id="SSF48008">
    <property type="entry name" value="GntR ligand-binding domain-like"/>
    <property type="match status" value="1"/>
</dbReference>
<dbReference type="InterPro" id="IPR011711">
    <property type="entry name" value="GntR_C"/>
</dbReference>
<dbReference type="Pfam" id="PF07729">
    <property type="entry name" value="FCD"/>
    <property type="match status" value="1"/>
</dbReference>
<dbReference type="SUPFAM" id="SSF46785">
    <property type="entry name" value="Winged helix' DNA-binding domain"/>
    <property type="match status" value="1"/>
</dbReference>
<proteinExistence type="predicted"/>
<dbReference type="Pfam" id="PF00392">
    <property type="entry name" value="GntR"/>
    <property type="match status" value="1"/>
</dbReference>
<keyword evidence="1" id="KW-0805">Transcription regulation</keyword>
<comment type="caution">
    <text evidence="5">The sequence shown here is derived from an EMBL/GenBank/DDBJ whole genome shotgun (WGS) entry which is preliminary data.</text>
</comment>
<dbReference type="InterPro" id="IPR008920">
    <property type="entry name" value="TF_FadR/GntR_C"/>
</dbReference>
<dbReference type="GO" id="GO:0003700">
    <property type="term" value="F:DNA-binding transcription factor activity"/>
    <property type="evidence" value="ECO:0007669"/>
    <property type="project" value="InterPro"/>
</dbReference>
<dbReference type="InterPro" id="IPR036388">
    <property type="entry name" value="WH-like_DNA-bd_sf"/>
</dbReference>
<evidence type="ECO:0000256" key="1">
    <source>
        <dbReference type="ARBA" id="ARBA00023015"/>
    </source>
</evidence>
<organism evidence="5 6">
    <name type="scientific">Devosia litorisediminis</name>
    <dbReference type="NCBI Taxonomy" id="2829817"/>
    <lineage>
        <taxon>Bacteria</taxon>
        <taxon>Pseudomonadati</taxon>
        <taxon>Pseudomonadota</taxon>
        <taxon>Alphaproteobacteria</taxon>
        <taxon>Hyphomicrobiales</taxon>
        <taxon>Devosiaceae</taxon>
        <taxon>Devosia</taxon>
    </lineage>
</organism>
<feature type="domain" description="HTH gntR-type" evidence="4">
    <location>
        <begin position="18"/>
        <end position="86"/>
    </location>
</feature>
<keyword evidence="3" id="KW-0804">Transcription</keyword>
<dbReference type="SMART" id="SM00895">
    <property type="entry name" value="FCD"/>
    <property type="match status" value="1"/>
</dbReference>
<dbReference type="RefSeq" id="WP_249327617.1">
    <property type="nucleotide sequence ID" value="NZ_JAGXTP010000001.1"/>
</dbReference>
<dbReference type="PRINTS" id="PR00035">
    <property type="entry name" value="HTHGNTR"/>
</dbReference>
<evidence type="ECO:0000256" key="3">
    <source>
        <dbReference type="ARBA" id="ARBA00023163"/>
    </source>
</evidence>
<evidence type="ECO:0000256" key="2">
    <source>
        <dbReference type="ARBA" id="ARBA00023125"/>
    </source>
</evidence>
<dbReference type="Gene3D" id="1.20.120.530">
    <property type="entry name" value="GntR ligand-binding domain-like"/>
    <property type="match status" value="1"/>
</dbReference>
<dbReference type="InterPro" id="IPR036390">
    <property type="entry name" value="WH_DNA-bd_sf"/>
</dbReference>
<reference evidence="5" key="1">
    <citation type="submission" date="2021-04" db="EMBL/GenBank/DDBJ databases">
        <title>Devosia litorisediminis sp. nov., isolated from a sand dune.</title>
        <authorList>
            <person name="Park S."/>
            <person name="Yoon J.-H."/>
        </authorList>
    </citation>
    <scope>NUCLEOTIDE SEQUENCE</scope>
    <source>
        <strain evidence="5">BSSL-BM10</strain>
    </source>
</reference>
<name>A0A942EB70_9HYPH</name>